<feature type="region of interest" description="Disordered" evidence="3">
    <location>
        <begin position="1"/>
        <end position="32"/>
    </location>
</feature>
<dbReference type="SMART" id="SM00360">
    <property type="entry name" value="RRM"/>
    <property type="match status" value="2"/>
</dbReference>
<proteinExistence type="predicted"/>
<feature type="region of interest" description="Disordered" evidence="3">
    <location>
        <begin position="335"/>
        <end position="364"/>
    </location>
</feature>
<dbReference type="InterPro" id="IPR035979">
    <property type="entry name" value="RBD_domain_sf"/>
</dbReference>
<dbReference type="OrthoDB" id="439808at2759"/>
<dbReference type="Proteomes" id="UP000053392">
    <property type="component" value="Unassembled WGS sequence"/>
</dbReference>
<dbReference type="SUPFAM" id="SSF54928">
    <property type="entry name" value="RNA-binding domain, RBD"/>
    <property type="match status" value="2"/>
</dbReference>
<organism evidence="5 6">
    <name type="scientific">Cryptococcus deuterogattii Ram5</name>
    <dbReference type="NCBI Taxonomy" id="1296110"/>
    <lineage>
        <taxon>Eukaryota</taxon>
        <taxon>Fungi</taxon>
        <taxon>Dikarya</taxon>
        <taxon>Basidiomycota</taxon>
        <taxon>Agaricomycotina</taxon>
        <taxon>Tremellomycetes</taxon>
        <taxon>Tremellales</taxon>
        <taxon>Cryptococcaceae</taxon>
        <taxon>Cryptococcus</taxon>
        <taxon>Cryptococcus gattii species complex</taxon>
    </lineage>
</organism>
<evidence type="ECO:0000256" key="2">
    <source>
        <dbReference type="PROSITE-ProRule" id="PRU00176"/>
    </source>
</evidence>
<feature type="region of interest" description="Disordered" evidence="3">
    <location>
        <begin position="112"/>
        <end position="240"/>
    </location>
</feature>
<dbReference type="EMBL" id="KN847907">
    <property type="protein sequence ID" value="KIR39161.1"/>
    <property type="molecule type" value="Genomic_DNA"/>
</dbReference>
<evidence type="ECO:0000313" key="5">
    <source>
        <dbReference type="EMBL" id="KIR39161.1"/>
    </source>
</evidence>
<gene>
    <name evidence="5" type="ORF">I313_04760</name>
</gene>
<dbReference type="GO" id="GO:0003729">
    <property type="term" value="F:mRNA binding"/>
    <property type="evidence" value="ECO:0007669"/>
    <property type="project" value="TreeGrafter"/>
</dbReference>
<reference evidence="5 6" key="1">
    <citation type="submission" date="2015-01" db="EMBL/GenBank/DDBJ databases">
        <title>The Genome Sequence of Cryptococcus gattii Ram5.</title>
        <authorList>
            <consortium name="The Broad Institute Genomics Platform"/>
            <person name="Cuomo C."/>
            <person name="Litvintseva A."/>
            <person name="Chen Y."/>
            <person name="Heitman J."/>
            <person name="Sun S."/>
            <person name="Springer D."/>
            <person name="Dromer F."/>
            <person name="Young S."/>
            <person name="Zeng Q."/>
            <person name="Gargeya S."/>
            <person name="Abouelleil A."/>
            <person name="Alvarado L."/>
            <person name="Chapman S.B."/>
            <person name="Gainer-Dewar J."/>
            <person name="Goldberg J."/>
            <person name="Griggs A."/>
            <person name="Gujja S."/>
            <person name="Hansen M."/>
            <person name="Howarth C."/>
            <person name="Imamovic A."/>
            <person name="Larimer J."/>
            <person name="Murphy C."/>
            <person name="Naylor J."/>
            <person name="Pearson M."/>
            <person name="Priest M."/>
            <person name="Roberts A."/>
            <person name="Saif S."/>
            <person name="Shea T."/>
            <person name="Sykes S."/>
            <person name="Wortman J."/>
            <person name="Nusbaum C."/>
            <person name="Birren B."/>
        </authorList>
    </citation>
    <scope>NUCLEOTIDE SEQUENCE [LARGE SCALE GENOMIC DNA]</scope>
    <source>
        <strain evidence="5 6">Ram5</strain>
    </source>
</reference>
<dbReference type="HOGENOM" id="CLU_012062_9_1_1"/>
<accession>A0A0D0UVC3</accession>
<dbReference type="Pfam" id="PF00076">
    <property type="entry name" value="RRM_1"/>
    <property type="match status" value="2"/>
</dbReference>
<feature type="compositionally biased region" description="Polar residues" evidence="3">
    <location>
        <begin position="1"/>
        <end position="28"/>
    </location>
</feature>
<feature type="compositionally biased region" description="Basic and acidic residues" evidence="3">
    <location>
        <begin position="193"/>
        <end position="204"/>
    </location>
</feature>
<keyword evidence="1 2" id="KW-0694">RNA-binding</keyword>
<evidence type="ECO:0000259" key="4">
    <source>
        <dbReference type="PROSITE" id="PS50102"/>
    </source>
</evidence>
<dbReference type="InterPro" id="IPR000504">
    <property type="entry name" value="RRM_dom"/>
</dbReference>
<dbReference type="InterPro" id="IPR012677">
    <property type="entry name" value="Nucleotide-bd_a/b_plait_sf"/>
</dbReference>
<feature type="domain" description="RRM" evidence="4">
    <location>
        <begin position="35"/>
        <end position="112"/>
    </location>
</feature>
<feature type="compositionally biased region" description="Basic residues" evidence="3">
    <location>
        <begin position="220"/>
        <end position="230"/>
    </location>
</feature>
<dbReference type="PANTHER" id="PTHR48025">
    <property type="entry name" value="OS02G0815200 PROTEIN"/>
    <property type="match status" value="1"/>
</dbReference>
<dbReference type="AlphaFoldDB" id="A0A0D0UVC3"/>
<keyword evidence="6" id="KW-1185">Reference proteome</keyword>
<sequence length="364" mass="39481">MSAPTENVSTNGVAPETQQFAADSQTPSAPAEPNVKVYFGKIARGTSEDQLREFVESAGEVSILSIHEKTTYRGYAYFAFATYKDIESAKKAVELNGKELNGRPVIVEYGKSDEEAAADREARIEKRKEARKARDAKKKAETTAAGATEGEAQDAEGQQEGEAKEAAPRAKKPRARKPKRRQPGEGDDEAHEGEESASKARIDAEGSDEAGEASQEKKAAKPRQPRKPREKKLQISEEDSEATIFVANLPFSVDDAALTSIFNDLSIQVKKAKVAVRTFRRGNERRVSSKGFGFVDLEDPSQREEAVQKVDGTLVEGRNITAKVAKVMKPIEQEAAAATEGEQPDALTAENIEKVDASGPSGGW</sequence>
<evidence type="ECO:0000313" key="6">
    <source>
        <dbReference type="Proteomes" id="UP000053392"/>
    </source>
</evidence>
<dbReference type="InterPro" id="IPR050502">
    <property type="entry name" value="Euk_RNA-bind_prot"/>
</dbReference>
<name>A0A0D0UVC3_9TREE</name>
<dbReference type="PROSITE" id="PS50102">
    <property type="entry name" value="RRM"/>
    <property type="match status" value="2"/>
</dbReference>
<feature type="compositionally biased region" description="Basic and acidic residues" evidence="3">
    <location>
        <begin position="112"/>
        <end position="128"/>
    </location>
</feature>
<dbReference type="PANTHER" id="PTHR48025:SF1">
    <property type="entry name" value="RRM DOMAIN-CONTAINING PROTEIN"/>
    <property type="match status" value="1"/>
</dbReference>
<evidence type="ECO:0000256" key="3">
    <source>
        <dbReference type="SAM" id="MobiDB-lite"/>
    </source>
</evidence>
<evidence type="ECO:0000256" key="1">
    <source>
        <dbReference type="ARBA" id="ARBA00022884"/>
    </source>
</evidence>
<dbReference type="Gene3D" id="3.30.70.330">
    <property type="match status" value="2"/>
</dbReference>
<feature type="domain" description="RRM" evidence="4">
    <location>
        <begin position="242"/>
        <end position="327"/>
    </location>
</feature>
<protein>
    <submittedName>
        <fullName evidence="5">RNA binding protein</fullName>
    </submittedName>
</protein>
<feature type="compositionally biased region" description="Basic residues" evidence="3">
    <location>
        <begin position="169"/>
        <end position="181"/>
    </location>
</feature>
<dbReference type="CDD" id="cd00590">
    <property type="entry name" value="RRM_SF"/>
    <property type="match status" value="1"/>
</dbReference>